<evidence type="ECO:0000313" key="2">
    <source>
        <dbReference type="EMBL" id="OGY90326.1"/>
    </source>
</evidence>
<protein>
    <recommendedName>
        <fullName evidence="1">PPM-type phosphatase domain-containing protein</fullName>
    </recommendedName>
</protein>
<gene>
    <name evidence="2" type="ORF">A3B30_00510</name>
</gene>
<dbReference type="AlphaFoldDB" id="A0A1G2BNI9"/>
<organism evidence="2 3">
    <name type="scientific">Candidatus Komeilibacteria bacterium RIFCSPLOWO2_01_FULL_52_15</name>
    <dbReference type="NCBI Taxonomy" id="1798551"/>
    <lineage>
        <taxon>Bacteria</taxon>
        <taxon>Candidatus Komeiliibacteriota</taxon>
    </lineage>
</organism>
<dbReference type="CDD" id="cd00143">
    <property type="entry name" value="PP2Cc"/>
    <property type="match status" value="1"/>
</dbReference>
<dbReference type="InterPro" id="IPR015655">
    <property type="entry name" value="PP2C"/>
</dbReference>
<dbReference type="InterPro" id="IPR036457">
    <property type="entry name" value="PPM-type-like_dom_sf"/>
</dbReference>
<dbReference type="SUPFAM" id="SSF81606">
    <property type="entry name" value="PP2C-like"/>
    <property type="match status" value="1"/>
</dbReference>
<dbReference type="Pfam" id="PF00481">
    <property type="entry name" value="PP2C"/>
    <property type="match status" value="1"/>
</dbReference>
<proteinExistence type="predicted"/>
<dbReference type="PROSITE" id="PS51746">
    <property type="entry name" value="PPM_2"/>
    <property type="match status" value="1"/>
</dbReference>
<dbReference type="Proteomes" id="UP000178248">
    <property type="component" value="Unassembled WGS sequence"/>
</dbReference>
<dbReference type="SMART" id="SM00332">
    <property type="entry name" value="PP2Cc"/>
    <property type="match status" value="1"/>
</dbReference>
<reference evidence="2 3" key="1">
    <citation type="journal article" date="2016" name="Nat. Commun.">
        <title>Thousands of microbial genomes shed light on interconnected biogeochemical processes in an aquifer system.</title>
        <authorList>
            <person name="Anantharaman K."/>
            <person name="Brown C.T."/>
            <person name="Hug L.A."/>
            <person name="Sharon I."/>
            <person name="Castelle C.J."/>
            <person name="Probst A.J."/>
            <person name="Thomas B.C."/>
            <person name="Singh A."/>
            <person name="Wilkins M.J."/>
            <person name="Karaoz U."/>
            <person name="Brodie E.L."/>
            <person name="Williams K.H."/>
            <person name="Hubbard S.S."/>
            <person name="Banfield J.F."/>
        </authorList>
    </citation>
    <scope>NUCLEOTIDE SEQUENCE [LARGE SCALE GENOMIC DNA]</scope>
</reference>
<dbReference type="Gene3D" id="3.60.40.10">
    <property type="entry name" value="PPM-type phosphatase domain"/>
    <property type="match status" value="1"/>
</dbReference>
<accession>A0A1G2BNI9</accession>
<dbReference type="STRING" id="1798551.A3B30_00510"/>
<name>A0A1G2BNI9_9BACT</name>
<evidence type="ECO:0000313" key="3">
    <source>
        <dbReference type="Proteomes" id="UP000178248"/>
    </source>
</evidence>
<comment type="caution">
    <text evidence="2">The sequence shown here is derived from an EMBL/GenBank/DDBJ whole genome shotgun (WGS) entry which is preliminary data.</text>
</comment>
<dbReference type="PANTHER" id="PTHR47992">
    <property type="entry name" value="PROTEIN PHOSPHATASE"/>
    <property type="match status" value="1"/>
</dbReference>
<dbReference type="EMBL" id="MHKM01000048">
    <property type="protein sequence ID" value="OGY90326.1"/>
    <property type="molecule type" value="Genomic_DNA"/>
</dbReference>
<dbReference type="GO" id="GO:0004722">
    <property type="term" value="F:protein serine/threonine phosphatase activity"/>
    <property type="evidence" value="ECO:0007669"/>
    <property type="project" value="InterPro"/>
</dbReference>
<feature type="domain" description="PPM-type phosphatase" evidence="1">
    <location>
        <begin position="8"/>
        <end position="259"/>
    </location>
</feature>
<dbReference type="InterPro" id="IPR001932">
    <property type="entry name" value="PPM-type_phosphatase-like_dom"/>
</dbReference>
<evidence type="ECO:0000259" key="1">
    <source>
        <dbReference type="PROSITE" id="PS51746"/>
    </source>
</evidence>
<sequence length="271" mass="29738">MAHVAHDSVTCATAQGSRESQEDRYVNELFSVGGQQYRFMAVLDGHGGPEVAQTVSELLPKTFIRVARAVTGIRVSCLLHRTIQTVERACRTLGSGSTLSIVCVPYPFKKAHVAVLGDSPVLVLTGGRQYAAPMHNVATNPTELARARARGAEYQSAGEQRGYIGNSRTGYWLQVSRALGDPGAGSTVERMPQLRTYRLNCETSILLATDGLWSSDEPLELWRNRMYMMLAMNASAQDFVNDGLSRYGKDNVTALAWHAKVRFYRGRPLAA</sequence>